<name>F8E6E0_FLESM</name>
<proteinExistence type="predicted"/>
<organism evidence="1 2">
    <name type="scientific">Flexistipes sinusarabici (strain ATCC 49648 / DSM 4947 / MAS 10)</name>
    <dbReference type="NCBI Taxonomy" id="717231"/>
    <lineage>
        <taxon>Bacteria</taxon>
        <taxon>Pseudomonadati</taxon>
        <taxon>Deferribacterota</taxon>
        <taxon>Deferribacteres</taxon>
        <taxon>Deferribacterales</taxon>
        <taxon>Flexistipitaceae</taxon>
        <taxon>Flexistipes</taxon>
    </lineage>
</organism>
<dbReference type="HOGENOM" id="CLU_1324774_0_0_0"/>
<dbReference type="Proteomes" id="UP000006621">
    <property type="component" value="Chromosome"/>
</dbReference>
<reference evidence="2" key="2">
    <citation type="submission" date="2011-06" db="EMBL/GenBank/DDBJ databases">
        <title>The complete genome of Flexistipes sinusarabici DSM 4947.</title>
        <authorList>
            <person name="Lucas S."/>
            <person name="Han J."/>
            <person name="Lapidus A."/>
            <person name="Bruce D."/>
            <person name="Goodwin L."/>
            <person name="Pitluck S."/>
            <person name="Peters L."/>
            <person name="Kyrpides N."/>
            <person name="Mavromatis K."/>
            <person name="Ivanova N."/>
            <person name="Mikhailova N."/>
            <person name="Chertkov O."/>
            <person name="Detter J.C."/>
            <person name="Tapia R."/>
            <person name="Han C."/>
            <person name="Land M."/>
            <person name="Hauser L."/>
            <person name="Markowitz V."/>
            <person name="Cheng J.-F."/>
            <person name="Hugenholtz P."/>
            <person name="Woyke T."/>
            <person name="Wu D."/>
            <person name="Spring S."/>
            <person name="Schroeder M."/>
            <person name="Brambilla E."/>
            <person name="Klenk H.-P."/>
            <person name="Eisen J.A."/>
        </authorList>
    </citation>
    <scope>NUCLEOTIDE SEQUENCE [LARGE SCALE GENOMIC DNA]</scope>
    <source>
        <strain evidence="2">DSM 4947 / MAS 10</strain>
    </source>
</reference>
<reference evidence="1 2" key="1">
    <citation type="journal article" date="2011" name="Stand. Genomic Sci.">
        <title>Genome sequence of the moderately thermophilic halophile Flexistipes sinusarabici strain (MAS10).</title>
        <authorList>
            <person name="Lapidus A."/>
            <person name="Chertkov O."/>
            <person name="Nolan M."/>
            <person name="Lucas S."/>
            <person name="Hammon N."/>
            <person name="Deshpande S."/>
            <person name="Cheng J.F."/>
            <person name="Tapia R."/>
            <person name="Han C."/>
            <person name="Goodwin L."/>
            <person name="Pitluck S."/>
            <person name="Liolios K."/>
            <person name="Pagani I."/>
            <person name="Ivanova N."/>
            <person name="Huntemann M."/>
            <person name="Mavromatis K."/>
            <person name="Mikhailova N."/>
            <person name="Pati A."/>
            <person name="Chen A."/>
            <person name="Palaniappan K."/>
            <person name="Land M."/>
            <person name="Hauser L."/>
            <person name="Brambilla E.M."/>
            <person name="Rohde M."/>
            <person name="Abt B."/>
            <person name="Spring S."/>
            <person name="Goker M."/>
            <person name="Bristow J."/>
            <person name="Eisen J.A."/>
            <person name="Markowitz V."/>
            <person name="Hugenholtz P."/>
            <person name="Kyrpides N.C."/>
            <person name="Klenk H.P."/>
            <person name="Woyke T."/>
        </authorList>
    </citation>
    <scope>NUCLEOTIDE SEQUENCE [LARGE SCALE GENOMIC DNA]</scope>
    <source>
        <strain evidence="2">DSM 4947 / MAS 10</strain>
    </source>
</reference>
<gene>
    <name evidence="1" type="ordered locus">Flexsi_2292</name>
</gene>
<dbReference type="EMBL" id="CP002858">
    <property type="protein sequence ID" value="AEI15907.1"/>
    <property type="molecule type" value="Genomic_DNA"/>
</dbReference>
<dbReference type="AlphaFoldDB" id="F8E6E0"/>
<evidence type="ECO:0000313" key="1">
    <source>
        <dbReference type="EMBL" id="AEI15907.1"/>
    </source>
</evidence>
<protein>
    <recommendedName>
        <fullName evidence="3">Penicillin-binding protein activator LpoB</fullName>
    </recommendedName>
</protein>
<accession>F8E6E0</accession>
<evidence type="ECO:0000313" key="2">
    <source>
        <dbReference type="Proteomes" id="UP000006621"/>
    </source>
</evidence>
<sequence>MLKLRSLIVFLLIFVSTLIISGCGAVHMTGDLIRTFSKDVEVAVSPNVTVDELKKNEDIAVSVNPSSKSNKDIVAVFGSGNINKNVISDMITMEFMQLGYSAKTLAENVSDTTANETFAELANKGFDIVLVGNMNIGTTTSTTSHLTGGNIADTGVTSFTIKGIDTDTGSVLFIISTEYGKSKKPKTVAEDLAEIYSKLLKGEIEST</sequence>
<dbReference type="KEGG" id="fsi:Flexsi_2292"/>
<keyword evidence="2" id="KW-1185">Reference proteome</keyword>
<dbReference type="PROSITE" id="PS51257">
    <property type="entry name" value="PROKAR_LIPOPROTEIN"/>
    <property type="match status" value="1"/>
</dbReference>
<dbReference type="RefSeq" id="WP_013887346.1">
    <property type="nucleotide sequence ID" value="NC_015672.1"/>
</dbReference>
<evidence type="ECO:0008006" key="3">
    <source>
        <dbReference type="Google" id="ProtNLM"/>
    </source>
</evidence>